<keyword evidence="6" id="KW-0804">Transcription</keyword>
<dbReference type="OrthoDB" id="40579at2759"/>
<feature type="region of interest" description="Disordered" evidence="8">
    <location>
        <begin position="1"/>
        <end position="28"/>
    </location>
</feature>
<organism evidence="10 11">
    <name type="scientific">Dendrobium catenatum</name>
    <dbReference type="NCBI Taxonomy" id="906689"/>
    <lineage>
        <taxon>Eukaryota</taxon>
        <taxon>Viridiplantae</taxon>
        <taxon>Streptophyta</taxon>
        <taxon>Embryophyta</taxon>
        <taxon>Tracheophyta</taxon>
        <taxon>Spermatophyta</taxon>
        <taxon>Magnoliopsida</taxon>
        <taxon>Liliopsida</taxon>
        <taxon>Asparagales</taxon>
        <taxon>Orchidaceae</taxon>
        <taxon>Epidendroideae</taxon>
        <taxon>Malaxideae</taxon>
        <taxon>Dendrobiinae</taxon>
        <taxon>Dendrobium</taxon>
    </lineage>
</organism>
<evidence type="ECO:0000256" key="5">
    <source>
        <dbReference type="ARBA" id="ARBA00023015"/>
    </source>
</evidence>
<dbReference type="PANTHER" id="PTHR45988">
    <property type="entry name" value="C2H2 TYPE ZINC FINGER TRANSCRIPTION FACTOR FAMILY-RELATED"/>
    <property type="match status" value="1"/>
</dbReference>
<evidence type="ECO:0000256" key="3">
    <source>
        <dbReference type="ARBA" id="ARBA00022771"/>
    </source>
</evidence>
<keyword evidence="2" id="KW-0677">Repeat</keyword>
<keyword evidence="1" id="KW-0479">Metal-binding</keyword>
<dbReference type="GO" id="GO:0000976">
    <property type="term" value="F:transcription cis-regulatory region binding"/>
    <property type="evidence" value="ECO:0007669"/>
    <property type="project" value="TreeGrafter"/>
</dbReference>
<proteinExistence type="predicted"/>
<dbReference type="Pfam" id="PF13912">
    <property type="entry name" value="zf-C2H2_6"/>
    <property type="match status" value="1"/>
</dbReference>
<dbReference type="InterPro" id="IPR036236">
    <property type="entry name" value="Znf_C2H2_sf"/>
</dbReference>
<keyword evidence="5" id="KW-0805">Transcription regulation</keyword>
<dbReference type="AlphaFoldDB" id="A0A2I0V6X5"/>
<reference evidence="10 11" key="1">
    <citation type="journal article" date="2016" name="Sci. Rep.">
        <title>The Dendrobium catenatum Lindl. genome sequence provides insights into polysaccharide synthase, floral development and adaptive evolution.</title>
        <authorList>
            <person name="Zhang G.Q."/>
            <person name="Xu Q."/>
            <person name="Bian C."/>
            <person name="Tsai W.C."/>
            <person name="Yeh C.M."/>
            <person name="Liu K.W."/>
            <person name="Yoshida K."/>
            <person name="Zhang L.S."/>
            <person name="Chang S.B."/>
            <person name="Chen F."/>
            <person name="Shi Y."/>
            <person name="Su Y.Y."/>
            <person name="Zhang Y.Q."/>
            <person name="Chen L.J."/>
            <person name="Yin Y."/>
            <person name="Lin M."/>
            <person name="Huang H."/>
            <person name="Deng H."/>
            <person name="Wang Z.W."/>
            <person name="Zhu S.L."/>
            <person name="Zhao X."/>
            <person name="Deng C."/>
            <person name="Niu S.C."/>
            <person name="Huang J."/>
            <person name="Wang M."/>
            <person name="Liu G.H."/>
            <person name="Yang H.J."/>
            <person name="Xiao X.J."/>
            <person name="Hsiao Y.Y."/>
            <person name="Wu W.L."/>
            <person name="Chen Y.Y."/>
            <person name="Mitsuda N."/>
            <person name="Ohme-Takagi M."/>
            <person name="Luo Y.B."/>
            <person name="Van de Peer Y."/>
            <person name="Liu Z.J."/>
        </authorList>
    </citation>
    <scope>NUCLEOTIDE SEQUENCE [LARGE SCALE GENOMIC DNA]</scope>
    <source>
        <tissue evidence="10">The whole plant</tissue>
    </source>
</reference>
<dbReference type="Gene3D" id="3.30.160.60">
    <property type="entry name" value="Classic Zinc Finger"/>
    <property type="match status" value="1"/>
</dbReference>
<dbReference type="PROSITE" id="PS50157">
    <property type="entry name" value="ZINC_FINGER_C2H2_2"/>
    <property type="match status" value="1"/>
</dbReference>
<accession>A0A2I0V6X5</accession>
<gene>
    <name evidence="10" type="primary">ZAT10</name>
    <name evidence="10" type="ORF">MA16_Dca023148</name>
</gene>
<name>A0A2I0V6X5_9ASPA</name>
<dbReference type="STRING" id="906689.A0A2I0V6X5"/>
<dbReference type="GO" id="GO:0005634">
    <property type="term" value="C:nucleus"/>
    <property type="evidence" value="ECO:0007669"/>
    <property type="project" value="TreeGrafter"/>
</dbReference>
<keyword evidence="4" id="KW-0862">Zinc</keyword>
<feature type="compositionally biased region" description="Low complexity" evidence="8">
    <location>
        <begin position="92"/>
        <end position="102"/>
    </location>
</feature>
<reference evidence="10 11" key="2">
    <citation type="journal article" date="2017" name="Nature">
        <title>The Apostasia genome and the evolution of orchids.</title>
        <authorList>
            <person name="Zhang G.Q."/>
            <person name="Liu K.W."/>
            <person name="Li Z."/>
            <person name="Lohaus R."/>
            <person name="Hsiao Y.Y."/>
            <person name="Niu S.C."/>
            <person name="Wang J.Y."/>
            <person name="Lin Y.C."/>
            <person name="Xu Q."/>
            <person name="Chen L.J."/>
            <person name="Yoshida K."/>
            <person name="Fujiwara S."/>
            <person name="Wang Z.W."/>
            <person name="Zhang Y.Q."/>
            <person name="Mitsuda N."/>
            <person name="Wang M."/>
            <person name="Liu G.H."/>
            <person name="Pecoraro L."/>
            <person name="Huang H.X."/>
            <person name="Xiao X.J."/>
            <person name="Lin M."/>
            <person name="Wu X.Y."/>
            <person name="Wu W.L."/>
            <person name="Chen Y.Y."/>
            <person name="Chang S.B."/>
            <person name="Sakamoto S."/>
            <person name="Ohme-Takagi M."/>
            <person name="Yagi M."/>
            <person name="Zeng S.J."/>
            <person name="Shen C.Y."/>
            <person name="Yeh C.M."/>
            <person name="Luo Y.B."/>
            <person name="Tsai W.C."/>
            <person name="Van de Peer Y."/>
            <person name="Liu Z.J."/>
        </authorList>
    </citation>
    <scope>NUCLEOTIDE SEQUENCE [LARGE SCALE GENOMIC DNA]</scope>
    <source>
        <tissue evidence="10">The whole plant</tissue>
    </source>
</reference>
<evidence type="ECO:0000256" key="6">
    <source>
        <dbReference type="ARBA" id="ARBA00023163"/>
    </source>
</evidence>
<evidence type="ECO:0000256" key="4">
    <source>
        <dbReference type="ARBA" id="ARBA00022833"/>
    </source>
</evidence>
<dbReference type="EMBL" id="KZ504148">
    <property type="protein sequence ID" value="PKU59162.1"/>
    <property type="molecule type" value="Genomic_DNA"/>
</dbReference>
<protein>
    <submittedName>
        <fullName evidence="10">Zinc finger protein ZAT10</fullName>
    </submittedName>
</protein>
<evidence type="ECO:0000256" key="2">
    <source>
        <dbReference type="ARBA" id="ARBA00022737"/>
    </source>
</evidence>
<evidence type="ECO:0000256" key="7">
    <source>
        <dbReference type="PROSITE-ProRule" id="PRU00042"/>
    </source>
</evidence>
<keyword evidence="3 7" id="KW-0863">Zinc-finger</keyword>
<evidence type="ECO:0000256" key="1">
    <source>
        <dbReference type="ARBA" id="ARBA00022723"/>
    </source>
</evidence>
<dbReference type="InterPro" id="IPR013087">
    <property type="entry name" value="Znf_C2H2_type"/>
</dbReference>
<keyword evidence="11" id="KW-1185">Reference proteome</keyword>
<dbReference type="PROSITE" id="PS00028">
    <property type="entry name" value="ZINC_FINGER_C2H2_1"/>
    <property type="match status" value="1"/>
</dbReference>
<dbReference type="InterPro" id="IPR044653">
    <property type="entry name" value="AZF1/2/3-like"/>
</dbReference>
<dbReference type="PANTHER" id="PTHR45988:SF1">
    <property type="entry name" value="ZINC FINGER PROTEIN AZF2"/>
    <property type="match status" value="1"/>
</dbReference>
<dbReference type="SMART" id="SM00355">
    <property type="entry name" value="ZnF_C2H2"/>
    <property type="match status" value="1"/>
</dbReference>
<dbReference type="Proteomes" id="UP000233837">
    <property type="component" value="Unassembled WGS sequence"/>
</dbReference>
<feature type="region of interest" description="Disordered" evidence="8">
    <location>
        <begin position="78"/>
        <end position="102"/>
    </location>
</feature>
<feature type="domain" description="C2H2-type" evidence="9">
    <location>
        <begin position="62"/>
        <end position="89"/>
    </location>
</feature>
<sequence>MTIQDSSSRPQPPLEVWPKRKRSKRPTKEHYIALCLVKHAQSGSNHRLPLPPFSPSADGLSYKCSVCGKAFASYQALGGHKASHSKKPGGVADDAASSSSGK</sequence>
<dbReference type="GO" id="GO:0003700">
    <property type="term" value="F:DNA-binding transcription factor activity"/>
    <property type="evidence" value="ECO:0007669"/>
    <property type="project" value="InterPro"/>
</dbReference>
<dbReference type="GO" id="GO:0008270">
    <property type="term" value="F:zinc ion binding"/>
    <property type="evidence" value="ECO:0007669"/>
    <property type="project" value="UniProtKB-KW"/>
</dbReference>
<evidence type="ECO:0000259" key="9">
    <source>
        <dbReference type="PROSITE" id="PS50157"/>
    </source>
</evidence>
<evidence type="ECO:0000256" key="8">
    <source>
        <dbReference type="SAM" id="MobiDB-lite"/>
    </source>
</evidence>
<evidence type="ECO:0000313" key="10">
    <source>
        <dbReference type="EMBL" id="PKU59162.1"/>
    </source>
</evidence>
<evidence type="ECO:0000313" key="11">
    <source>
        <dbReference type="Proteomes" id="UP000233837"/>
    </source>
</evidence>
<dbReference type="SUPFAM" id="SSF57667">
    <property type="entry name" value="beta-beta-alpha zinc fingers"/>
    <property type="match status" value="1"/>
</dbReference>